<evidence type="ECO:0000313" key="2">
    <source>
        <dbReference type="Proteomes" id="UP000271937"/>
    </source>
</evidence>
<dbReference type="AlphaFoldDB" id="A0A3P3WG82"/>
<sequence>MKNFLRIWYKKIYQKTNYDVHKALLMNGKILSQLNSQKQNIESLDEVEFQVFSQRGEDGIIQYLISKIEIPNKIFVEFGVETYTESNTRFLLMNNNWSGLVLDGSEKNIDFIKKDFIYWKYDITAKRSFITKDNINDLISSYTKTEDIGLLSVDIDGNDYWVWEAINCIQPRIVICEYNSAFGPEKKVTIPYKENFIRGVEHYSELYFGASLAAFCDLAEKKGYQFVGTTSAGVNAYFVRNDVASPFKKYTQKEGFNESANRDSKTKVGKLSFLRHSERLRVIENMPVFDLEKGEILKIKDSFK</sequence>
<reference evidence="1 2" key="1">
    <citation type="submission" date="2018-11" db="EMBL/GenBank/DDBJ databases">
        <title>Flavobacterium sp. nov., YIM 102600 draft genome.</title>
        <authorList>
            <person name="Li G."/>
            <person name="Jiang Y."/>
        </authorList>
    </citation>
    <scope>NUCLEOTIDE SEQUENCE [LARGE SCALE GENOMIC DNA]</scope>
    <source>
        <strain evidence="1 2">YIM 102600</strain>
    </source>
</reference>
<keyword evidence="2" id="KW-1185">Reference proteome</keyword>
<protein>
    <submittedName>
        <fullName evidence="1">Uncharacterized protein</fullName>
    </submittedName>
</protein>
<evidence type="ECO:0000313" key="1">
    <source>
        <dbReference type="EMBL" id="RRJ94142.1"/>
    </source>
</evidence>
<accession>A0A3P3WG82</accession>
<dbReference type="EMBL" id="RQVR01000001">
    <property type="protein sequence ID" value="RRJ94142.1"/>
    <property type="molecule type" value="Genomic_DNA"/>
</dbReference>
<gene>
    <name evidence="1" type="ORF">EG849_01340</name>
</gene>
<comment type="caution">
    <text evidence="1">The sequence shown here is derived from an EMBL/GenBank/DDBJ whole genome shotgun (WGS) entry which is preliminary data.</text>
</comment>
<proteinExistence type="predicted"/>
<organism evidence="1 2">
    <name type="scientific">Flavobacterium macacae</name>
    <dbReference type="NCBI Taxonomy" id="2488993"/>
    <lineage>
        <taxon>Bacteria</taxon>
        <taxon>Pseudomonadati</taxon>
        <taxon>Bacteroidota</taxon>
        <taxon>Flavobacteriia</taxon>
        <taxon>Flavobacteriales</taxon>
        <taxon>Flavobacteriaceae</taxon>
        <taxon>Flavobacterium</taxon>
    </lineage>
</organism>
<dbReference type="RefSeq" id="WP_125011284.1">
    <property type="nucleotide sequence ID" value="NZ_RQVR01000001.1"/>
</dbReference>
<name>A0A3P3WG82_9FLAO</name>
<dbReference type="OrthoDB" id="9810122at2"/>
<dbReference type="Proteomes" id="UP000271937">
    <property type="component" value="Unassembled WGS sequence"/>
</dbReference>